<dbReference type="AlphaFoldDB" id="A0A5E4N558"/>
<dbReference type="Proteomes" id="UP000325440">
    <property type="component" value="Unassembled WGS sequence"/>
</dbReference>
<dbReference type="InterPro" id="IPR000626">
    <property type="entry name" value="Ubiquitin-like_dom"/>
</dbReference>
<dbReference type="InterPro" id="IPR029071">
    <property type="entry name" value="Ubiquitin-like_domsf"/>
</dbReference>
<dbReference type="PANTHER" id="PTHR13248">
    <property type="entry name" value="TRANSCRIPTION ELONGATION FACTOR B POLYPEPTIDE 2"/>
    <property type="match status" value="1"/>
</dbReference>
<protein>
    <submittedName>
        <fullName evidence="2">Ubiquitin-related domain,Ubiquitin domain</fullName>
    </submittedName>
</protein>
<dbReference type="GO" id="GO:0006368">
    <property type="term" value="P:transcription elongation by RNA polymerase II"/>
    <property type="evidence" value="ECO:0007669"/>
    <property type="project" value="InterPro"/>
</dbReference>
<feature type="domain" description="Ubiquitin-like" evidence="1">
    <location>
        <begin position="5"/>
        <end position="66"/>
    </location>
</feature>
<dbReference type="SUPFAM" id="SSF54236">
    <property type="entry name" value="Ubiquitin-like"/>
    <property type="match status" value="1"/>
</dbReference>
<dbReference type="InterPro" id="IPR039049">
    <property type="entry name" value="ELOB"/>
</dbReference>
<organism evidence="2 3">
    <name type="scientific">Cinara cedri</name>
    <dbReference type="NCBI Taxonomy" id="506608"/>
    <lineage>
        <taxon>Eukaryota</taxon>
        <taxon>Metazoa</taxon>
        <taxon>Ecdysozoa</taxon>
        <taxon>Arthropoda</taxon>
        <taxon>Hexapoda</taxon>
        <taxon>Insecta</taxon>
        <taxon>Pterygota</taxon>
        <taxon>Neoptera</taxon>
        <taxon>Paraneoptera</taxon>
        <taxon>Hemiptera</taxon>
        <taxon>Sternorrhyncha</taxon>
        <taxon>Aphidomorpha</taxon>
        <taxon>Aphidoidea</taxon>
        <taxon>Aphididae</taxon>
        <taxon>Lachninae</taxon>
        <taxon>Cinara</taxon>
    </lineage>
</organism>
<evidence type="ECO:0000313" key="3">
    <source>
        <dbReference type="Proteomes" id="UP000325440"/>
    </source>
</evidence>
<evidence type="ECO:0000259" key="1">
    <source>
        <dbReference type="PROSITE" id="PS50053"/>
    </source>
</evidence>
<name>A0A5E4N558_9HEMI</name>
<keyword evidence="3" id="KW-1185">Reference proteome</keyword>
<accession>A0A5E4N558</accession>
<dbReference type="GO" id="GO:0030891">
    <property type="term" value="C:VCB complex"/>
    <property type="evidence" value="ECO:0007669"/>
    <property type="project" value="InterPro"/>
</dbReference>
<dbReference type="Gene3D" id="3.10.20.90">
    <property type="entry name" value="Phosphatidylinositol 3-kinase Catalytic Subunit, Chain A, domain 1"/>
    <property type="match status" value="1"/>
</dbReference>
<dbReference type="EMBL" id="CABPRJ010001448">
    <property type="protein sequence ID" value="VVC37490.1"/>
    <property type="molecule type" value="Genomic_DNA"/>
</dbReference>
<sequence>MVSFMNSYLMIQHKKQTIFTDARETILVLELKTIIAHIIKVPSENQQLFYKGLIMDDKKSLADCGIRFCTAPAYNPAAIGLALRMENGEFEPLEIAAYSTPPDLLSAITNIEANGQHSSM</sequence>
<reference evidence="2 3" key="1">
    <citation type="submission" date="2019-08" db="EMBL/GenBank/DDBJ databases">
        <authorList>
            <person name="Alioto T."/>
            <person name="Alioto T."/>
            <person name="Gomez Garrido J."/>
        </authorList>
    </citation>
    <scope>NUCLEOTIDE SEQUENCE [LARGE SCALE GENOMIC DNA]</scope>
</reference>
<dbReference type="PANTHER" id="PTHR13248:SF4">
    <property type="entry name" value="ELONGIN B"/>
    <property type="match status" value="1"/>
</dbReference>
<proteinExistence type="predicted"/>
<dbReference type="PROSITE" id="PS50053">
    <property type="entry name" value="UBIQUITIN_2"/>
    <property type="match status" value="1"/>
</dbReference>
<dbReference type="OrthoDB" id="7537057at2759"/>
<evidence type="ECO:0000313" key="2">
    <source>
        <dbReference type="EMBL" id="VVC37490.1"/>
    </source>
</evidence>
<dbReference type="GO" id="GO:0070449">
    <property type="term" value="C:elongin complex"/>
    <property type="evidence" value="ECO:0007669"/>
    <property type="project" value="InterPro"/>
</dbReference>
<dbReference type="Pfam" id="PF00240">
    <property type="entry name" value="ubiquitin"/>
    <property type="match status" value="1"/>
</dbReference>
<gene>
    <name evidence="2" type="ORF">CINCED_3A011247</name>
</gene>